<feature type="transmembrane region" description="Helical" evidence="2">
    <location>
        <begin position="302"/>
        <end position="324"/>
    </location>
</feature>
<dbReference type="EMBL" id="JAYKXP010000148">
    <property type="protein sequence ID" value="KAK7022789.1"/>
    <property type="molecule type" value="Genomic_DNA"/>
</dbReference>
<protein>
    <submittedName>
        <fullName evidence="3">Uncharacterized protein</fullName>
    </submittedName>
</protein>
<name>A0AAW0BA81_9AGAR</name>
<organism evidence="3 4">
    <name type="scientific">Paramarasmius palmivorus</name>
    <dbReference type="NCBI Taxonomy" id="297713"/>
    <lineage>
        <taxon>Eukaryota</taxon>
        <taxon>Fungi</taxon>
        <taxon>Dikarya</taxon>
        <taxon>Basidiomycota</taxon>
        <taxon>Agaricomycotina</taxon>
        <taxon>Agaricomycetes</taxon>
        <taxon>Agaricomycetidae</taxon>
        <taxon>Agaricales</taxon>
        <taxon>Marasmiineae</taxon>
        <taxon>Marasmiaceae</taxon>
        <taxon>Paramarasmius</taxon>
    </lineage>
</organism>
<feature type="transmembrane region" description="Helical" evidence="2">
    <location>
        <begin position="377"/>
        <end position="398"/>
    </location>
</feature>
<feature type="transmembrane region" description="Helical" evidence="2">
    <location>
        <begin position="336"/>
        <end position="356"/>
    </location>
</feature>
<proteinExistence type="predicted"/>
<gene>
    <name evidence="3" type="ORF">VNI00_016960</name>
</gene>
<sequence length="419" mass="48366">MILWAMRQREQAKKIRERFQKYKWGMSHGFFVIMGGFALYDGEKFCGYLWDRDRTPEIKNVNERPFDGEAEKYFDDIKTYHEMVRKLSKNNEKTLDSATRSENPSTTNPSEKLLSPSEPVTILEFLIAKGYITLTEDEIKDKGHADSIAKSIAIVQTTWFITQVIARAVEGLAITELEIVTVGFAILNFGTYFLWWNKPLGVRHPVRVYWRHTEKSVGGNTNGAKRSIWRMCWEGAGAIMDYIYALFLFQVFESPDNTFIRLLLLPLRIPLHIFLICFEILRDEDDSDLAIATSSRLEQDSFRLYIAVYGIAALFGAVHCIPWVFQFPTHTEQLLWRISAVAVAAAPIAMGFLHGYMRTFDDHAWNWKDTIVMTLTVLLSLAYAIFRITLIVIAFTALRDIRPSAYQTVQWTTFWPHIG</sequence>
<keyword evidence="2" id="KW-0472">Membrane</keyword>
<feature type="transmembrane region" description="Helical" evidence="2">
    <location>
        <begin position="21"/>
        <end position="40"/>
    </location>
</feature>
<feature type="compositionally biased region" description="Polar residues" evidence="1">
    <location>
        <begin position="96"/>
        <end position="110"/>
    </location>
</feature>
<accession>A0AAW0BA81</accession>
<reference evidence="3 4" key="1">
    <citation type="submission" date="2024-01" db="EMBL/GenBank/DDBJ databases">
        <title>A draft genome for a cacao thread blight-causing isolate of Paramarasmius palmivorus.</title>
        <authorList>
            <person name="Baruah I.K."/>
            <person name="Bukari Y."/>
            <person name="Amoako-Attah I."/>
            <person name="Meinhardt L.W."/>
            <person name="Bailey B.A."/>
            <person name="Cohen S.P."/>
        </authorList>
    </citation>
    <scope>NUCLEOTIDE SEQUENCE [LARGE SCALE GENOMIC DNA]</scope>
    <source>
        <strain evidence="3 4">GH-12</strain>
    </source>
</reference>
<evidence type="ECO:0000256" key="1">
    <source>
        <dbReference type="SAM" id="MobiDB-lite"/>
    </source>
</evidence>
<dbReference type="PANTHER" id="PTHR35043">
    <property type="entry name" value="TRANSCRIPTION FACTOR DOMAIN-CONTAINING PROTEIN"/>
    <property type="match status" value="1"/>
</dbReference>
<dbReference type="Proteomes" id="UP001383192">
    <property type="component" value="Unassembled WGS sequence"/>
</dbReference>
<feature type="region of interest" description="Disordered" evidence="1">
    <location>
        <begin position="91"/>
        <end position="114"/>
    </location>
</feature>
<evidence type="ECO:0000313" key="4">
    <source>
        <dbReference type="Proteomes" id="UP001383192"/>
    </source>
</evidence>
<evidence type="ECO:0000313" key="3">
    <source>
        <dbReference type="EMBL" id="KAK7022789.1"/>
    </source>
</evidence>
<evidence type="ECO:0000256" key="2">
    <source>
        <dbReference type="SAM" id="Phobius"/>
    </source>
</evidence>
<keyword evidence="2" id="KW-0812">Transmembrane</keyword>
<keyword evidence="4" id="KW-1185">Reference proteome</keyword>
<comment type="caution">
    <text evidence="3">The sequence shown here is derived from an EMBL/GenBank/DDBJ whole genome shotgun (WGS) entry which is preliminary data.</text>
</comment>
<dbReference type="AlphaFoldDB" id="A0AAW0BA81"/>
<dbReference type="PANTHER" id="PTHR35043:SF7">
    <property type="entry name" value="TRANSCRIPTION FACTOR DOMAIN-CONTAINING PROTEIN"/>
    <property type="match status" value="1"/>
</dbReference>
<keyword evidence="2" id="KW-1133">Transmembrane helix</keyword>